<dbReference type="InterPro" id="IPR008554">
    <property type="entry name" value="Glutaredoxin-like"/>
</dbReference>
<reference evidence="1 2" key="1">
    <citation type="submission" date="2020-04" db="EMBL/GenBank/DDBJ databases">
        <title>Nesterenkonia sp. nov., isolated from marine sediment.</title>
        <authorList>
            <person name="Zhang G."/>
        </authorList>
    </citation>
    <scope>NUCLEOTIDE SEQUENCE [LARGE SCALE GENOMIC DNA]</scope>
    <source>
        <strain evidence="1 2">MY13</strain>
    </source>
</reference>
<sequence>MSTHDVEVLIKPECHLCAEALEVTAGVCGELGLDYRTTDITEHPDLAAQFAEEIPVLRINGVVRDFWKFDPSRMRRLLS</sequence>
<organism evidence="1 2">
    <name type="scientific">Nesterenkonia sedimenti</name>
    <dbReference type="NCBI Taxonomy" id="1463632"/>
    <lineage>
        <taxon>Bacteria</taxon>
        <taxon>Bacillati</taxon>
        <taxon>Actinomycetota</taxon>
        <taxon>Actinomycetes</taxon>
        <taxon>Micrococcales</taxon>
        <taxon>Micrococcaceae</taxon>
        <taxon>Nesterenkonia</taxon>
    </lineage>
</organism>
<dbReference type="Gene3D" id="3.40.30.10">
    <property type="entry name" value="Glutaredoxin"/>
    <property type="match status" value="1"/>
</dbReference>
<dbReference type="Proteomes" id="UP000523139">
    <property type="component" value="Unassembled WGS sequence"/>
</dbReference>
<dbReference type="SUPFAM" id="SSF52833">
    <property type="entry name" value="Thioredoxin-like"/>
    <property type="match status" value="1"/>
</dbReference>
<dbReference type="Pfam" id="PF05768">
    <property type="entry name" value="Glrx-like"/>
    <property type="match status" value="1"/>
</dbReference>
<evidence type="ECO:0000313" key="2">
    <source>
        <dbReference type="Proteomes" id="UP000523139"/>
    </source>
</evidence>
<keyword evidence="2" id="KW-1185">Reference proteome</keyword>
<evidence type="ECO:0000313" key="1">
    <source>
        <dbReference type="EMBL" id="NLS09704.1"/>
    </source>
</evidence>
<dbReference type="RefSeq" id="WP_168887207.1">
    <property type="nucleotide sequence ID" value="NZ_JABAHY010000005.1"/>
</dbReference>
<name>A0A7X8TJG2_9MICC</name>
<proteinExistence type="predicted"/>
<dbReference type="InterPro" id="IPR036249">
    <property type="entry name" value="Thioredoxin-like_sf"/>
</dbReference>
<dbReference type="EMBL" id="JABAHY010000005">
    <property type="protein sequence ID" value="NLS09704.1"/>
    <property type="molecule type" value="Genomic_DNA"/>
</dbReference>
<gene>
    <name evidence="1" type="ORF">HGQ17_06730</name>
</gene>
<protein>
    <submittedName>
        <fullName evidence="1">Glutaredoxin family protein</fullName>
    </submittedName>
</protein>
<accession>A0A7X8TJG2</accession>
<comment type="caution">
    <text evidence="1">The sequence shown here is derived from an EMBL/GenBank/DDBJ whole genome shotgun (WGS) entry which is preliminary data.</text>
</comment>
<dbReference type="AlphaFoldDB" id="A0A7X8TJG2"/>